<proteinExistence type="predicted"/>
<evidence type="ECO:0000313" key="2">
    <source>
        <dbReference type="EMBL" id="PVY96373.1"/>
    </source>
</evidence>
<feature type="domain" description="Putative auto-transporter adhesin head GIN" evidence="1">
    <location>
        <begin position="3"/>
        <end position="176"/>
    </location>
</feature>
<dbReference type="InterPro" id="IPR021255">
    <property type="entry name" value="DUF2807"/>
</dbReference>
<dbReference type="EMBL" id="QEKW01000030">
    <property type="protein sequence ID" value="PVY96373.1"/>
    <property type="molecule type" value="Genomic_DNA"/>
</dbReference>
<dbReference type="Pfam" id="PF10988">
    <property type="entry name" value="DUF2807"/>
    <property type="match status" value="1"/>
</dbReference>
<dbReference type="Gene3D" id="2.160.20.120">
    <property type="match status" value="1"/>
</dbReference>
<comment type="caution">
    <text evidence="2">The sequence shown here is derived from an EMBL/GenBank/DDBJ whole genome shotgun (WGS) entry which is preliminary data.</text>
</comment>
<accession>A0A2U1E8V6</accession>
<sequence>MIEDGFVARVGVGGPEQATVGADDNLMDRVEATVTGNELRVGLRPGTAVEQATLTVDVRVQNVNHLAVRGSARLHLDGVTGDGVHLTVDGSSRVNGSLNVTRLDLTVDGASTAELSGRASDLRATATGASELALSQLSASDLDVTMSGASSGAVAADRTLQARADGASHLRYLGDPRITERSASGASTITS</sequence>
<dbReference type="AlphaFoldDB" id="A0A2U1E8V6"/>
<dbReference type="Proteomes" id="UP000245639">
    <property type="component" value="Unassembled WGS sequence"/>
</dbReference>
<organism evidence="2 3">
    <name type="scientific">Actinomycetospora cinnamomea</name>
    <dbReference type="NCBI Taxonomy" id="663609"/>
    <lineage>
        <taxon>Bacteria</taxon>
        <taxon>Bacillati</taxon>
        <taxon>Actinomycetota</taxon>
        <taxon>Actinomycetes</taxon>
        <taxon>Pseudonocardiales</taxon>
        <taxon>Pseudonocardiaceae</taxon>
        <taxon>Actinomycetospora</taxon>
    </lineage>
</organism>
<dbReference type="RefSeq" id="WP_165825979.1">
    <property type="nucleotide sequence ID" value="NZ_QEKW01000030.1"/>
</dbReference>
<gene>
    <name evidence="2" type="ORF">C8D89_13023</name>
</gene>
<reference evidence="2 3" key="1">
    <citation type="submission" date="2018-04" db="EMBL/GenBank/DDBJ databases">
        <title>Genomic Encyclopedia of Type Strains, Phase IV (KMG-IV): sequencing the most valuable type-strain genomes for metagenomic binning, comparative biology and taxonomic classification.</title>
        <authorList>
            <person name="Goeker M."/>
        </authorList>
    </citation>
    <scope>NUCLEOTIDE SEQUENCE [LARGE SCALE GENOMIC DNA]</scope>
    <source>
        <strain evidence="2 3">DSM 45771</strain>
    </source>
</reference>
<evidence type="ECO:0000259" key="1">
    <source>
        <dbReference type="Pfam" id="PF10988"/>
    </source>
</evidence>
<protein>
    <submittedName>
        <fullName evidence="2">Putative autotransporter adhesin-like protein</fullName>
    </submittedName>
</protein>
<keyword evidence="3" id="KW-1185">Reference proteome</keyword>
<name>A0A2U1E8V6_9PSEU</name>
<evidence type="ECO:0000313" key="3">
    <source>
        <dbReference type="Proteomes" id="UP000245639"/>
    </source>
</evidence>